<evidence type="ECO:0000313" key="1">
    <source>
        <dbReference type="EMBL" id="EGZ29094.1"/>
    </source>
</evidence>
<sequence length="151" mass="17313">LDSHRWTDVQCRSIFASSLCGDAADWFSEVRAFQPGLTLELSGEILVEKYKPKLPEHELLNWLMMEQKARGETYQVYAQRLLNMADSLPGGLSTEANARYAMHTFIKRAYYKYSDELKSFVERLPPTTSAVTKLQRLVDHLAYMAECDGQL</sequence>
<dbReference type="Proteomes" id="UP000002640">
    <property type="component" value="Unassembled WGS sequence"/>
</dbReference>
<feature type="non-terminal residue" evidence="1">
    <location>
        <position position="151"/>
    </location>
</feature>
<reference evidence="1 2" key="1">
    <citation type="journal article" date="2006" name="Science">
        <title>Phytophthora genome sequences uncover evolutionary origins and mechanisms of pathogenesis.</title>
        <authorList>
            <person name="Tyler B.M."/>
            <person name="Tripathy S."/>
            <person name="Zhang X."/>
            <person name="Dehal P."/>
            <person name="Jiang R.H."/>
            <person name="Aerts A."/>
            <person name="Arredondo F.D."/>
            <person name="Baxter L."/>
            <person name="Bensasson D."/>
            <person name="Beynon J.L."/>
            <person name="Chapman J."/>
            <person name="Damasceno C.M."/>
            <person name="Dorrance A.E."/>
            <person name="Dou D."/>
            <person name="Dickerman A.W."/>
            <person name="Dubchak I.L."/>
            <person name="Garbelotto M."/>
            <person name="Gijzen M."/>
            <person name="Gordon S.G."/>
            <person name="Govers F."/>
            <person name="Grunwald N.J."/>
            <person name="Huang W."/>
            <person name="Ivors K.L."/>
            <person name="Jones R.W."/>
            <person name="Kamoun S."/>
            <person name="Krampis K."/>
            <person name="Lamour K.H."/>
            <person name="Lee M.K."/>
            <person name="McDonald W.H."/>
            <person name="Medina M."/>
            <person name="Meijer H.J."/>
            <person name="Nordberg E.K."/>
            <person name="Maclean D.J."/>
            <person name="Ospina-Giraldo M.D."/>
            <person name="Morris P.F."/>
            <person name="Phuntumart V."/>
            <person name="Putnam N.H."/>
            <person name="Rash S."/>
            <person name="Rose J.K."/>
            <person name="Sakihama Y."/>
            <person name="Salamov A.A."/>
            <person name="Savidor A."/>
            <person name="Scheuring C.F."/>
            <person name="Smith B.M."/>
            <person name="Sobral B.W."/>
            <person name="Terry A."/>
            <person name="Torto-Alalibo T.A."/>
            <person name="Win J."/>
            <person name="Xu Z."/>
            <person name="Zhang H."/>
            <person name="Grigoriev I.V."/>
            <person name="Rokhsar D.S."/>
            <person name="Boore J.L."/>
        </authorList>
    </citation>
    <scope>NUCLEOTIDE SEQUENCE [LARGE SCALE GENOMIC DNA]</scope>
    <source>
        <strain evidence="1 2">P6497</strain>
    </source>
</reference>
<dbReference type="AlphaFoldDB" id="G4YHI9"/>
<dbReference type="InParanoid" id="G4YHI9"/>
<proteinExistence type="predicted"/>
<evidence type="ECO:0008006" key="3">
    <source>
        <dbReference type="Google" id="ProtNLM"/>
    </source>
</evidence>
<accession>G4YHI9</accession>
<keyword evidence="2" id="KW-1185">Reference proteome</keyword>
<dbReference type="KEGG" id="psoj:PHYSODRAFT_379991"/>
<dbReference type="EMBL" id="JH159151">
    <property type="protein sequence ID" value="EGZ29094.1"/>
    <property type="molecule type" value="Genomic_DNA"/>
</dbReference>
<name>G4YHI9_PHYSP</name>
<gene>
    <name evidence="1" type="ORF">PHYSODRAFT_379991</name>
</gene>
<dbReference type="GeneID" id="20650699"/>
<dbReference type="RefSeq" id="XP_009516369.1">
    <property type="nucleotide sequence ID" value="XM_009518074.1"/>
</dbReference>
<organism evidence="1 2">
    <name type="scientific">Phytophthora sojae (strain P6497)</name>
    <name type="common">Soybean stem and root rot agent</name>
    <name type="synonym">Phytophthora megasperma f. sp. glycines</name>
    <dbReference type="NCBI Taxonomy" id="1094619"/>
    <lineage>
        <taxon>Eukaryota</taxon>
        <taxon>Sar</taxon>
        <taxon>Stramenopiles</taxon>
        <taxon>Oomycota</taxon>
        <taxon>Peronosporomycetes</taxon>
        <taxon>Peronosporales</taxon>
        <taxon>Peronosporaceae</taxon>
        <taxon>Phytophthora</taxon>
    </lineage>
</organism>
<feature type="non-terminal residue" evidence="1">
    <location>
        <position position="1"/>
    </location>
</feature>
<protein>
    <recommendedName>
        <fullName evidence="3">Retrotransposon gag domain-containing protein</fullName>
    </recommendedName>
</protein>
<evidence type="ECO:0000313" key="2">
    <source>
        <dbReference type="Proteomes" id="UP000002640"/>
    </source>
</evidence>